<accession>A0A1J5SDD8</accession>
<feature type="transmembrane region" description="Helical" evidence="1">
    <location>
        <begin position="91"/>
        <end position="111"/>
    </location>
</feature>
<evidence type="ECO:0008006" key="3">
    <source>
        <dbReference type="Google" id="ProtNLM"/>
    </source>
</evidence>
<name>A0A1J5SDD8_9ZZZZ</name>
<protein>
    <recommendedName>
        <fullName evidence="3">Glycosyltransferase RgtA/B/C/D-like domain-containing protein</fullName>
    </recommendedName>
</protein>
<gene>
    <name evidence="2" type="ORF">GALL_115890</name>
</gene>
<evidence type="ECO:0000256" key="1">
    <source>
        <dbReference type="SAM" id="Phobius"/>
    </source>
</evidence>
<proteinExistence type="predicted"/>
<dbReference type="EMBL" id="MLJW01000044">
    <property type="protein sequence ID" value="OIR06399.1"/>
    <property type="molecule type" value="Genomic_DNA"/>
</dbReference>
<keyword evidence="1" id="KW-1133">Transmembrane helix</keyword>
<feature type="transmembrane region" description="Helical" evidence="1">
    <location>
        <begin position="454"/>
        <end position="473"/>
    </location>
</feature>
<feature type="transmembrane region" description="Helical" evidence="1">
    <location>
        <begin position="300"/>
        <end position="319"/>
    </location>
</feature>
<feature type="transmembrane region" description="Helical" evidence="1">
    <location>
        <begin position="229"/>
        <end position="246"/>
    </location>
</feature>
<keyword evidence="1" id="KW-0472">Membrane</keyword>
<dbReference type="AlphaFoldDB" id="A0A1J5SDD8"/>
<feature type="transmembrane region" description="Helical" evidence="1">
    <location>
        <begin position="61"/>
        <end position="79"/>
    </location>
</feature>
<feature type="transmembrane region" description="Helical" evidence="1">
    <location>
        <begin position="361"/>
        <end position="381"/>
    </location>
</feature>
<feature type="transmembrane region" description="Helical" evidence="1">
    <location>
        <begin position="388"/>
        <end position="405"/>
    </location>
</feature>
<evidence type="ECO:0000313" key="2">
    <source>
        <dbReference type="EMBL" id="OIR06399.1"/>
    </source>
</evidence>
<feature type="transmembrane region" description="Helical" evidence="1">
    <location>
        <begin position="6"/>
        <end position="24"/>
    </location>
</feature>
<feature type="transmembrane region" description="Helical" evidence="1">
    <location>
        <begin position="411"/>
        <end position="433"/>
    </location>
</feature>
<organism evidence="2">
    <name type="scientific">mine drainage metagenome</name>
    <dbReference type="NCBI Taxonomy" id="410659"/>
    <lineage>
        <taxon>unclassified sequences</taxon>
        <taxon>metagenomes</taxon>
        <taxon>ecological metagenomes</taxon>
    </lineage>
</organism>
<comment type="caution">
    <text evidence="2">The sequence shown here is derived from an EMBL/GenBank/DDBJ whole genome shotgun (WGS) entry which is preliminary data.</text>
</comment>
<feature type="transmembrane region" description="Helical" evidence="1">
    <location>
        <begin position="31"/>
        <end position="55"/>
    </location>
</feature>
<keyword evidence="1" id="KW-0812">Transmembrane</keyword>
<reference evidence="2" key="1">
    <citation type="submission" date="2016-10" db="EMBL/GenBank/DDBJ databases">
        <title>Sequence of Gallionella enrichment culture.</title>
        <authorList>
            <person name="Poehlein A."/>
            <person name="Muehling M."/>
            <person name="Daniel R."/>
        </authorList>
    </citation>
    <scope>NUCLEOTIDE SEQUENCE</scope>
</reference>
<sequence>MTFIGLLSVISACFVPGAIAVLILPLRQRPFASLLTVLFFSLVYTHLEVVLLTALHLYCSTTVYALFAAEAALLGYLLMRRDPKPEFEERVTPDGLVLALIVVVVLAWIFATANLGRKSLFQGWAFWDAVVSWNRWALLWADGKFPSQTNGYPQMLPSLWSYAYVFVGTRQIELFANQINNAFILAVPLIAMDLALRRRIAMLGGVLAGFWFFAYSPLAMWTFQGSADAPLAATCLAVFYACHLFYNEKNSSAKQAQYFIAAGLAAVAAIVKQQGMLFALLVPPLLALDFPKGKRLRSLLWAYVLALVITGPWYGYYLAQFATGAEQTNVGKLDHLTSVLAKTDSVWKRAMRGVGMWSTMFGPHVVTLILPAVVAAGLALARKWRAMIVIFVIGYFFIWSYAFSYDIRNSVMAAALVAFVCGLAAEGVAGLVPRRERQREQRSRWLFRFTTRQVILVMAAGSLIFAGLVGHAIPDTQLTALQHAANTDKGHRDVNLLLYKAMDLGLMKGFVKTNYEVMCYDPYFKDVHLIFTFFQTEGEVKSIVADRRFKTVVIWKRGQFIPTTVRDLLAGGFKPMLGNEVVEVYCRD</sequence>
<feature type="transmembrane region" description="Helical" evidence="1">
    <location>
        <begin position="200"/>
        <end position="222"/>
    </location>
</feature>